<evidence type="ECO:0000259" key="1">
    <source>
        <dbReference type="Pfam" id="PF01827"/>
    </source>
</evidence>
<sequence>MKDASWEGLSSMVVSHSLILPVYRRLILLQFYIPPWLPKRLAKKMSAPINTNDHDLKTYIMNEVAKYTPSYDSYRKLCKLVGYDAIKYPDFEFWYYRFYDGEMDFDYDRSADPVPKTIMDMSVILMYKITGNLDPVERAYLRSMNKLIKDTTDSHAPIFNKIKIYVSNDSLSWHLNEKMFMCSRKENGCLVWFFTTVNSYSVIESDKSMMRKSLGYLRPLFKIPNIQVNHLFLAMTDPTQDLDAFLAIQFHAKSVEISVLNIEQTFRFLSALNPGELESIYLRAIEMNDRDQISRILETEQLKQAKHVKLRMVLDGEDLLKFKHLRSFKFGFIPDVLANFRRVLEIISSFEQFESCELRHFYLDHDFLLRTIGEALGEEIPFGPLKTIKHRYQIPESNEYLKLEIEDEGSCRDIKIVKMF</sequence>
<proteinExistence type="predicted"/>
<protein>
    <recommendedName>
        <fullName evidence="5">Mos1 transposase HTH domain-containing protein</fullName>
    </recommendedName>
</protein>
<evidence type="ECO:0000259" key="2">
    <source>
        <dbReference type="Pfam" id="PF17906"/>
    </source>
</evidence>
<feature type="domain" description="DUF38" evidence="1">
    <location>
        <begin position="249"/>
        <end position="370"/>
    </location>
</feature>
<dbReference type="CDD" id="cd22150">
    <property type="entry name" value="F-box_CeFBXA-like"/>
    <property type="match status" value="1"/>
</dbReference>
<dbReference type="GO" id="GO:0045087">
    <property type="term" value="P:innate immune response"/>
    <property type="evidence" value="ECO:0007669"/>
    <property type="project" value="TreeGrafter"/>
</dbReference>
<dbReference type="Pfam" id="PF01827">
    <property type="entry name" value="FTH"/>
    <property type="match status" value="1"/>
</dbReference>
<evidence type="ECO:0000313" key="4">
    <source>
        <dbReference type="Proteomes" id="UP000230233"/>
    </source>
</evidence>
<accession>A0A2G5SIF4</accession>
<dbReference type="InterPro" id="IPR040161">
    <property type="entry name" value="FB224"/>
</dbReference>
<evidence type="ECO:0008006" key="5">
    <source>
        <dbReference type="Google" id="ProtNLM"/>
    </source>
</evidence>
<comment type="caution">
    <text evidence="3">The sequence shown here is derived from an EMBL/GenBank/DDBJ whole genome shotgun (WGS) entry which is preliminary data.</text>
</comment>
<dbReference type="AlphaFoldDB" id="A0A2G5SIF4"/>
<feature type="domain" description="Mos1 transposase HTH" evidence="2">
    <location>
        <begin position="54"/>
        <end position="102"/>
    </location>
</feature>
<gene>
    <name evidence="3" type="ORF">B9Z55_026932</name>
</gene>
<dbReference type="PANTHER" id="PTHR23015:SF4">
    <property type="entry name" value="DUF38 DOMAIN-CONTAINING PROTEIN-RELATED"/>
    <property type="match status" value="1"/>
</dbReference>
<dbReference type="InterPro" id="IPR041426">
    <property type="entry name" value="Mos1_HTH"/>
</dbReference>
<reference evidence="3" key="1">
    <citation type="journal article" date="2018" name="Science">
        <title>Rapid genome shrinkage in a self-fertile nematode reveals sperm competition proteins.</title>
        <authorList>
            <person name="Yin D."/>
            <person name="Schwarz E.M."/>
            <person name="Thomas C.G."/>
            <person name="Felde R.L."/>
            <person name="Korf I.F."/>
            <person name="Cutter A.D."/>
            <person name="Schartner C.M."/>
            <person name="Ralston E.J."/>
            <person name="Meyer B.J."/>
            <person name="Haag E.S."/>
        </authorList>
    </citation>
    <scope>NUCLEOTIDE SEQUENCE</scope>
    <source>
        <strain evidence="3">JU1422</strain>
    </source>
</reference>
<evidence type="ECO:0000313" key="3">
    <source>
        <dbReference type="EMBL" id="PIC14722.1"/>
    </source>
</evidence>
<organism evidence="3 4">
    <name type="scientific">Caenorhabditis nigoni</name>
    <dbReference type="NCBI Taxonomy" id="1611254"/>
    <lineage>
        <taxon>Eukaryota</taxon>
        <taxon>Metazoa</taxon>
        <taxon>Ecdysozoa</taxon>
        <taxon>Nematoda</taxon>
        <taxon>Chromadorea</taxon>
        <taxon>Rhabditida</taxon>
        <taxon>Rhabditina</taxon>
        <taxon>Rhabditomorpha</taxon>
        <taxon>Rhabditoidea</taxon>
        <taxon>Rhabditidae</taxon>
        <taxon>Peloderinae</taxon>
        <taxon>Caenorhabditis</taxon>
    </lineage>
</organism>
<dbReference type="InterPro" id="IPR002900">
    <property type="entry name" value="DUF38/FTH_CAE_spp"/>
</dbReference>
<keyword evidence="4" id="KW-1185">Reference proteome</keyword>
<name>A0A2G5SIF4_9PELO</name>
<dbReference type="PANTHER" id="PTHR23015">
    <property type="entry name" value="UNCHARACTERIZED C.ELEGANS PROTEIN"/>
    <property type="match status" value="1"/>
</dbReference>
<dbReference type="Pfam" id="PF17906">
    <property type="entry name" value="HTH_48"/>
    <property type="match status" value="1"/>
</dbReference>
<dbReference type="EMBL" id="PDUG01000007">
    <property type="protein sequence ID" value="PIC14722.1"/>
    <property type="molecule type" value="Genomic_DNA"/>
</dbReference>
<dbReference type="Proteomes" id="UP000230233">
    <property type="component" value="Unassembled WGS sequence"/>
</dbReference>